<evidence type="ECO:0000313" key="1">
    <source>
        <dbReference type="EMBL" id="KAJ0111213.1"/>
    </source>
</evidence>
<protein>
    <submittedName>
        <fullName evidence="1">Uncharacterized protein</fullName>
    </submittedName>
</protein>
<gene>
    <name evidence="1" type="ORF">Patl1_00197</name>
</gene>
<dbReference type="Proteomes" id="UP001164250">
    <property type="component" value="Chromosome 1"/>
</dbReference>
<sequence length="712" mass="80056">MLVTEESQRSITGSITSESSLESTVLYSSSSSQQQSRGKKNWNITCEHCNVKGHKKENCYRLIGYPPDFKFTKKKFTGTQSSQSSVNTASAPSNNHADNLGSAAPVFSKEQYEEILKLLNKDPTTPTAEGMVNMAGIKCFLSSLGKKQSWILDTGASHHMSPCIDLLSDLTTSHVSTSVRLPNGHMSKVSHIGSHYLASDQKLNNVLYIPDFKFNLISVAKMTRDLSCYISFFPDFCILQDLFSGKVKGIGREAEGLYFLMPFKHHATPAMPPHPSAVSKVFHISTVPEDLPTLHNNCCSSSVELWHKRLGHVPILKLKYFPSIKFTQDDIKCMADCRICPLAKQVRLPFMSSHNRASHPFHLLHMDVWGPYAHPTVDHHRFFLTIVDDHTRITWIFLMTHKSETILHLQKKNLLVQNHFAASIKFIRSDNRGEFFNTACNELFTSLGIIHQSSCIYTPQQNGVAERKHRHLLDVARSLKIQAGIPLQYWGECILTACYLVNRLSSPVLGNKSPYEMLHGTPPSIDHLRVFGCLSYATHLPSTDKFAQKATPSIFMGYSATQKGYRLLNLETHSFFVSRDVKFMEHIFPFLSQSSSAALPPYISPSPIHLEDHELSHQPSPFDAPQQFFSSDNSPQPLNSSDSSTHDTSPAVSSPPVLRRSSRTIKPPIWLTDYISPAAHYAITNYVSYKHLQPSYQCFLTAISRIHEPCYV</sequence>
<accession>A0ACC1C6N5</accession>
<comment type="caution">
    <text evidence="1">The sequence shown here is derived from an EMBL/GenBank/DDBJ whole genome shotgun (WGS) entry which is preliminary data.</text>
</comment>
<keyword evidence="2" id="KW-1185">Reference proteome</keyword>
<proteinExistence type="predicted"/>
<dbReference type="EMBL" id="CM047897">
    <property type="protein sequence ID" value="KAJ0111213.1"/>
    <property type="molecule type" value="Genomic_DNA"/>
</dbReference>
<name>A0ACC1C6N5_9ROSI</name>
<reference evidence="2" key="1">
    <citation type="journal article" date="2023" name="G3 (Bethesda)">
        <title>Genome assembly and association tests identify interacting loci associated with vigor, precocity, and sex in interspecific pistachio rootstocks.</title>
        <authorList>
            <person name="Palmer W."/>
            <person name="Jacygrad E."/>
            <person name="Sagayaradj S."/>
            <person name="Cavanaugh K."/>
            <person name="Han R."/>
            <person name="Bertier L."/>
            <person name="Beede B."/>
            <person name="Kafkas S."/>
            <person name="Golino D."/>
            <person name="Preece J."/>
            <person name="Michelmore R."/>
        </authorList>
    </citation>
    <scope>NUCLEOTIDE SEQUENCE [LARGE SCALE GENOMIC DNA]</scope>
</reference>
<organism evidence="1 2">
    <name type="scientific">Pistacia atlantica</name>
    <dbReference type="NCBI Taxonomy" id="434234"/>
    <lineage>
        <taxon>Eukaryota</taxon>
        <taxon>Viridiplantae</taxon>
        <taxon>Streptophyta</taxon>
        <taxon>Embryophyta</taxon>
        <taxon>Tracheophyta</taxon>
        <taxon>Spermatophyta</taxon>
        <taxon>Magnoliopsida</taxon>
        <taxon>eudicotyledons</taxon>
        <taxon>Gunneridae</taxon>
        <taxon>Pentapetalae</taxon>
        <taxon>rosids</taxon>
        <taxon>malvids</taxon>
        <taxon>Sapindales</taxon>
        <taxon>Anacardiaceae</taxon>
        <taxon>Pistacia</taxon>
    </lineage>
</organism>
<evidence type="ECO:0000313" key="2">
    <source>
        <dbReference type="Proteomes" id="UP001164250"/>
    </source>
</evidence>